<evidence type="ECO:0000313" key="1">
    <source>
        <dbReference type="EMBL" id="MBW4667391.1"/>
    </source>
</evidence>
<dbReference type="Proteomes" id="UP000729701">
    <property type="component" value="Unassembled WGS sequence"/>
</dbReference>
<name>A0A951USL7_9CYAN</name>
<reference evidence="1" key="1">
    <citation type="submission" date="2021-05" db="EMBL/GenBank/DDBJ databases">
        <authorList>
            <person name="Pietrasiak N."/>
            <person name="Ward R."/>
            <person name="Stajich J.E."/>
            <person name="Kurbessoian T."/>
        </authorList>
    </citation>
    <scope>NUCLEOTIDE SEQUENCE</scope>
    <source>
        <strain evidence="1">GSE-NOS-MK-12-04C</strain>
    </source>
</reference>
<accession>A0A951USL7</accession>
<dbReference type="EMBL" id="JAHHGZ010000007">
    <property type="protein sequence ID" value="MBW4667391.1"/>
    <property type="molecule type" value="Genomic_DNA"/>
</dbReference>
<protein>
    <submittedName>
        <fullName evidence="1">Uncharacterized protein</fullName>
    </submittedName>
</protein>
<organism evidence="1 2">
    <name type="scientific">Cyanomargarita calcarea GSE-NOS-MK-12-04C</name>
    <dbReference type="NCBI Taxonomy" id="2839659"/>
    <lineage>
        <taxon>Bacteria</taxon>
        <taxon>Bacillati</taxon>
        <taxon>Cyanobacteriota</taxon>
        <taxon>Cyanophyceae</taxon>
        <taxon>Nostocales</taxon>
        <taxon>Cyanomargaritaceae</taxon>
        <taxon>Cyanomargarita</taxon>
    </lineage>
</organism>
<reference evidence="1" key="2">
    <citation type="journal article" date="2022" name="Microbiol. Resour. Announc.">
        <title>Metagenome Sequencing to Explore Phylogenomics of Terrestrial Cyanobacteria.</title>
        <authorList>
            <person name="Ward R.D."/>
            <person name="Stajich J.E."/>
            <person name="Johansen J.R."/>
            <person name="Huntemann M."/>
            <person name="Clum A."/>
            <person name="Foster B."/>
            <person name="Foster B."/>
            <person name="Roux S."/>
            <person name="Palaniappan K."/>
            <person name="Varghese N."/>
            <person name="Mukherjee S."/>
            <person name="Reddy T.B.K."/>
            <person name="Daum C."/>
            <person name="Copeland A."/>
            <person name="Chen I.A."/>
            <person name="Ivanova N.N."/>
            <person name="Kyrpides N.C."/>
            <person name="Shapiro N."/>
            <person name="Eloe-Fadrosh E.A."/>
            <person name="Pietrasiak N."/>
        </authorList>
    </citation>
    <scope>NUCLEOTIDE SEQUENCE</scope>
    <source>
        <strain evidence="1">GSE-NOS-MK-12-04C</strain>
    </source>
</reference>
<dbReference type="AlphaFoldDB" id="A0A951USL7"/>
<gene>
    <name evidence="1" type="ORF">KME60_08150</name>
</gene>
<evidence type="ECO:0000313" key="2">
    <source>
        <dbReference type="Proteomes" id="UP000729701"/>
    </source>
</evidence>
<sequence length="92" mass="10507">MDLSASNGLLISSVITLLFEKEEGRRKKEEGRRRRFIYVDTDKARLKKEASIPQNNAVRICQELVQRSLGVQIYPLKMIISKGCLIEAINSE</sequence>
<proteinExistence type="predicted"/>
<comment type="caution">
    <text evidence="1">The sequence shown here is derived from an EMBL/GenBank/DDBJ whole genome shotgun (WGS) entry which is preliminary data.</text>
</comment>